<dbReference type="SUPFAM" id="SSF53335">
    <property type="entry name" value="S-adenosyl-L-methionine-dependent methyltransferases"/>
    <property type="match status" value="1"/>
</dbReference>
<dbReference type="AlphaFoldDB" id="A0A2P2DW02"/>
<proteinExistence type="predicted"/>
<dbReference type="GO" id="GO:0032259">
    <property type="term" value="P:methylation"/>
    <property type="evidence" value="ECO:0007669"/>
    <property type="project" value="UniProtKB-KW"/>
</dbReference>
<dbReference type="Pfam" id="PF08484">
    <property type="entry name" value="Methyltransf_14"/>
    <property type="match status" value="1"/>
</dbReference>
<sequence>MASKKIDRCRICSSTDLVGILDLGEQYFTGIFPKSREEDIPKGRLKLVKCNHCGLVQLEDSFDLDLLYGKNYGYRSGLNQSMIAHLNNTVKKISEFISLTPGDLVLDIGSNDSTLLQAYPKNVDLVGIDPTGIKFKNFYPDYIRLIPEFFSKKAFTNHYPDRKAKIVTSIAMFYDLDNPTQFMQDIYDILEDNGVWYFEQSYLLSMLETNSYDTICHEHLEYYALKQIKWMTDKVGFRIISIEMNKVNGGSFSILVCKNNASFPDNSSVVNQILANEEAKGINGFQVYKEFNQRIEEYREKLKSFLIEKKKEGKLVIGYGASTKGNVILQYCNITEEELPFIAEVNPDKFGSFTPGTKIPIISEKEAREMNPDIFLVLPWHFKDSIVVREREFLQSGGRLLFPLPYLELLY</sequence>
<dbReference type="Gene3D" id="6.20.50.110">
    <property type="entry name" value="Methyltransferase, zinc-binding domain"/>
    <property type="match status" value="1"/>
</dbReference>
<protein>
    <submittedName>
        <fullName evidence="3">C-methyltransferase</fullName>
    </submittedName>
</protein>
<dbReference type="GO" id="GO:0008168">
    <property type="term" value="F:methyltransferase activity"/>
    <property type="evidence" value="ECO:0007669"/>
    <property type="project" value="UniProtKB-KW"/>
</dbReference>
<gene>
    <name evidence="3" type="ORF">LPTSP4_03060</name>
</gene>
<dbReference type="OrthoDB" id="9815644at2"/>
<dbReference type="EMBL" id="BFBB01000002">
    <property type="protein sequence ID" value="GBF48806.1"/>
    <property type="molecule type" value="Genomic_DNA"/>
</dbReference>
<dbReference type="InterPro" id="IPR013630">
    <property type="entry name" value="Methyltransf_Zn-bd_dom_put"/>
</dbReference>
<dbReference type="Pfam" id="PF08421">
    <property type="entry name" value="Methyltransf_13"/>
    <property type="match status" value="1"/>
</dbReference>
<comment type="caution">
    <text evidence="3">The sequence shown here is derived from an EMBL/GenBank/DDBJ whole genome shotgun (WGS) entry which is preliminary data.</text>
</comment>
<feature type="domain" description="C-methyltransferase" evidence="2">
    <location>
        <begin position="247"/>
        <end position="405"/>
    </location>
</feature>
<accession>A0A2P2DW02</accession>
<evidence type="ECO:0000313" key="4">
    <source>
        <dbReference type="Proteomes" id="UP000245133"/>
    </source>
</evidence>
<dbReference type="Gene3D" id="3.40.50.150">
    <property type="entry name" value="Vaccinia Virus protein VP39"/>
    <property type="match status" value="1"/>
</dbReference>
<dbReference type="Pfam" id="PF13489">
    <property type="entry name" value="Methyltransf_23"/>
    <property type="match status" value="1"/>
</dbReference>
<evidence type="ECO:0000313" key="3">
    <source>
        <dbReference type="EMBL" id="GBF48806.1"/>
    </source>
</evidence>
<dbReference type="InterPro" id="IPR029063">
    <property type="entry name" value="SAM-dependent_MTases_sf"/>
</dbReference>
<dbReference type="RefSeq" id="WP_108973007.1">
    <property type="nucleotide sequence ID" value="NZ_BFBB01000002.1"/>
</dbReference>
<evidence type="ECO:0000259" key="1">
    <source>
        <dbReference type="Pfam" id="PF08421"/>
    </source>
</evidence>
<dbReference type="InterPro" id="IPR038576">
    <property type="entry name" value="Methyltransf_Zn-bd_dom_put_sf"/>
</dbReference>
<name>A0A2P2DW02_9LEPT</name>
<feature type="domain" description="Methyltransferase putative zinc binding" evidence="1">
    <location>
        <begin position="9"/>
        <end position="68"/>
    </location>
</feature>
<dbReference type="Gene3D" id="3.40.50.720">
    <property type="entry name" value="NAD(P)-binding Rossmann-like Domain"/>
    <property type="match status" value="1"/>
</dbReference>
<reference evidence="3 4" key="1">
    <citation type="submission" date="2018-02" db="EMBL/GenBank/DDBJ databases">
        <title>Novel Leptospira species isolated from soil and water in Japan.</title>
        <authorList>
            <person name="Nakao R."/>
            <person name="Masuzawa T."/>
        </authorList>
    </citation>
    <scope>NUCLEOTIDE SEQUENCE [LARGE SCALE GENOMIC DNA]</scope>
    <source>
        <strain evidence="3 4">YH101</strain>
    </source>
</reference>
<organism evidence="3 4">
    <name type="scientific">Leptospira ryugenii</name>
    <dbReference type="NCBI Taxonomy" id="1917863"/>
    <lineage>
        <taxon>Bacteria</taxon>
        <taxon>Pseudomonadati</taxon>
        <taxon>Spirochaetota</taxon>
        <taxon>Spirochaetia</taxon>
        <taxon>Leptospirales</taxon>
        <taxon>Leptospiraceae</taxon>
        <taxon>Leptospira</taxon>
    </lineage>
</organism>
<keyword evidence="3" id="KW-0808">Transferase</keyword>
<dbReference type="InterPro" id="IPR013691">
    <property type="entry name" value="MeTrfase_14"/>
</dbReference>
<keyword evidence="3" id="KW-0489">Methyltransferase</keyword>
<dbReference type="Proteomes" id="UP000245133">
    <property type="component" value="Unassembled WGS sequence"/>
</dbReference>
<evidence type="ECO:0000259" key="2">
    <source>
        <dbReference type="Pfam" id="PF08484"/>
    </source>
</evidence>
<keyword evidence="4" id="KW-1185">Reference proteome</keyword>